<evidence type="ECO:0000256" key="4">
    <source>
        <dbReference type="ARBA" id="ARBA00023163"/>
    </source>
</evidence>
<dbReference type="Pfam" id="PF13424">
    <property type="entry name" value="TPR_12"/>
    <property type="match status" value="2"/>
</dbReference>
<dbReference type="PROSITE" id="PS50005">
    <property type="entry name" value="TPR"/>
    <property type="match status" value="2"/>
</dbReference>
<dbReference type="PANTHER" id="PTHR35807:SF1">
    <property type="entry name" value="TRANSCRIPTIONAL REGULATOR REDD"/>
    <property type="match status" value="1"/>
</dbReference>
<dbReference type="InterPro" id="IPR005158">
    <property type="entry name" value="BTAD"/>
</dbReference>
<feature type="repeat" description="TPR" evidence="5">
    <location>
        <begin position="757"/>
        <end position="790"/>
    </location>
</feature>
<reference evidence="9 10" key="1">
    <citation type="submission" date="2024-01" db="EMBL/GenBank/DDBJ databases">
        <title>Genome insights into Plantactinospora sonchi sp. nov.</title>
        <authorList>
            <person name="Wang L."/>
        </authorList>
    </citation>
    <scope>NUCLEOTIDE SEQUENCE [LARGE SCALE GENOMIC DNA]</scope>
    <source>
        <strain evidence="9 10">NEAU-QY2</strain>
    </source>
</reference>
<dbReference type="InterPro" id="IPR051677">
    <property type="entry name" value="AfsR-DnrI-RedD_regulator"/>
</dbReference>
<dbReference type="RefSeq" id="WP_331213239.1">
    <property type="nucleotide sequence ID" value="NZ_JAZGQK010000005.1"/>
</dbReference>
<keyword evidence="2" id="KW-0805">Transcription regulation</keyword>
<dbReference type="PANTHER" id="PTHR35807">
    <property type="entry name" value="TRANSCRIPTIONAL REGULATOR REDD-RELATED"/>
    <property type="match status" value="1"/>
</dbReference>
<organism evidence="9 10">
    <name type="scientific">Plantactinospora sonchi</name>
    <dbReference type="NCBI Taxonomy" id="1544735"/>
    <lineage>
        <taxon>Bacteria</taxon>
        <taxon>Bacillati</taxon>
        <taxon>Actinomycetota</taxon>
        <taxon>Actinomycetes</taxon>
        <taxon>Micromonosporales</taxon>
        <taxon>Micromonosporaceae</taxon>
        <taxon>Plantactinospora</taxon>
    </lineage>
</organism>
<dbReference type="Pfam" id="PF00486">
    <property type="entry name" value="Trans_reg_C"/>
    <property type="match status" value="1"/>
</dbReference>
<dbReference type="SMART" id="SM00382">
    <property type="entry name" value="AAA"/>
    <property type="match status" value="1"/>
</dbReference>
<evidence type="ECO:0000256" key="1">
    <source>
        <dbReference type="ARBA" id="ARBA00005820"/>
    </source>
</evidence>
<evidence type="ECO:0000256" key="2">
    <source>
        <dbReference type="ARBA" id="ARBA00023015"/>
    </source>
</evidence>
<feature type="repeat" description="TPR" evidence="5">
    <location>
        <begin position="717"/>
        <end position="750"/>
    </location>
</feature>
<dbReference type="InterPro" id="IPR002182">
    <property type="entry name" value="NB-ARC"/>
</dbReference>
<dbReference type="SUPFAM" id="SSF46894">
    <property type="entry name" value="C-terminal effector domain of the bipartite response regulators"/>
    <property type="match status" value="1"/>
</dbReference>
<accession>A0ABU7RNT4</accession>
<dbReference type="PRINTS" id="PR00364">
    <property type="entry name" value="DISEASERSIST"/>
</dbReference>
<dbReference type="InterPro" id="IPR001867">
    <property type="entry name" value="OmpR/PhoB-type_DNA-bd"/>
</dbReference>
<feature type="DNA-binding region" description="OmpR/PhoB-type" evidence="6">
    <location>
        <begin position="1"/>
        <end position="99"/>
    </location>
</feature>
<keyword evidence="5" id="KW-0802">TPR repeat</keyword>
<dbReference type="SMART" id="SM01043">
    <property type="entry name" value="BTAD"/>
    <property type="match status" value="1"/>
</dbReference>
<dbReference type="InterPro" id="IPR011990">
    <property type="entry name" value="TPR-like_helical_dom_sf"/>
</dbReference>
<dbReference type="SUPFAM" id="SSF52540">
    <property type="entry name" value="P-loop containing nucleoside triphosphate hydrolases"/>
    <property type="match status" value="1"/>
</dbReference>
<evidence type="ECO:0000256" key="5">
    <source>
        <dbReference type="PROSITE-ProRule" id="PRU00339"/>
    </source>
</evidence>
<feature type="region of interest" description="Disordered" evidence="7">
    <location>
        <begin position="965"/>
        <end position="994"/>
    </location>
</feature>
<dbReference type="Gene3D" id="1.10.10.10">
    <property type="entry name" value="Winged helix-like DNA-binding domain superfamily/Winged helix DNA-binding domain"/>
    <property type="match status" value="1"/>
</dbReference>
<evidence type="ECO:0000313" key="10">
    <source>
        <dbReference type="Proteomes" id="UP001332243"/>
    </source>
</evidence>
<dbReference type="SMART" id="SM00862">
    <property type="entry name" value="Trans_reg_C"/>
    <property type="match status" value="1"/>
</dbReference>
<proteinExistence type="inferred from homology"/>
<dbReference type="EMBL" id="JAZGQK010000005">
    <property type="protein sequence ID" value="MEE6258110.1"/>
    <property type="molecule type" value="Genomic_DNA"/>
</dbReference>
<keyword evidence="10" id="KW-1185">Reference proteome</keyword>
<dbReference type="Pfam" id="PF03704">
    <property type="entry name" value="BTAD"/>
    <property type="match status" value="1"/>
</dbReference>
<dbReference type="InterPro" id="IPR019734">
    <property type="entry name" value="TPR_rpt"/>
</dbReference>
<protein>
    <submittedName>
        <fullName evidence="9">Tetratricopeptide repeat protein</fullName>
    </submittedName>
</protein>
<feature type="domain" description="OmpR/PhoB-type" evidence="8">
    <location>
        <begin position="1"/>
        <end position="99"/>
    </location>
</feature>
<dbReference type="PROSITE" id="PS51755">
    <property type="entry name" value="OMPR_PHOB"/>
    <property type="match status" value="1"/>
</dbReference>
<comment type="caution">
    <text evidence="9">The sequence shown here is derived from an EMBL/GenBank/DDBJ whole genome shotgun (WGS) entry which is preliminary data.</text>
</comment>
<evidence type="ECO:0000259" key="8">
    <source>
        <dbReference type="PROSITE" id="PS51755"/>
    </source>
</evidence>
<name>A0ABU7RNT4_9ACTN</name>
<keyword evidence="3 6" id="KW-0238">DNA-binding</keyword>
<gene>
    <name evidence="9" type="ORF">V1633_06335</name>
</gene>
<dbReference type="Pfam" id="PF00931">
    <property type="entry name" value="NB-ARC"/>
    <property type="match status" value="1"/>
</dbReference>
<dbReference type="InterPro" id="IPR003593">
    <property type="entry name" value="AAA+_ATPase"/>
</dbReference>
<dbReference type="SUPFAM" id="SSF48452">
    <property type="entry name" value="TPR-like"/>
    <property type="match status" value="3"/>
</dbReference>
<comment type="similarity">
    <text evidence="1">Belongs to the AfsR/DnrI/RedD regulatory family.</text>
</comment>
<dbReference type="Proteomes" id="UP001332243">
    <property type="component" value="Unassembled WGS sequence"/>
</dbReference>
<evidence type="ECO:0000256" key="6">
    <source>
        <dbReference type="PROSITE-ProRule" id="PRU01091"/>
    </source>
</evidence>
<dbReference type="Gene3D" id="1.25.40.10">
    <property type="entry name" value="Tetratricopeptide repeat domain"/>
    <property type="match status" value="2"/>
</dbReference>
<sequence length="994" mass="106871">MTVRIQVLGAMRAWHDDQPVELGPPGRRAVLGLLVLAGGQVVTLSALADAIWGDTHPASAVNVLQTHVKHLRRLLEPGRPPHSRSELLPYAGEGYRLCLPTDQVDLLRFRRLVRFATEREAVAPLVEALALWQGPPFADLPLLAQHPRTTVVLREHRTALTRYAGAMLAAGAADQAIVALEEAIAADPLDEAGQALLVRAYRAAGRRAQGFAAFHSARRRLVDELGVDPGPELTAAYTELLDDSPPGLDAAPTTTAVVHRAVPAELPADVPGFTGRAGELDELDRLSDHAGSSSTVVVLTISGTAGVGKTALATRWAYRARDRFPDGQLYVDLRGYDPEQPVAPADALARFLRSLGLPGEQVPTDVGERAARYRSMLDGRRVLVLLDNAASVDQVRPLLPGSSAGSVVLVTSRDSLPGLVVRHGARRLGLDVLAPDDALALLRLLLGDAVVSAAPEAAGALVTHCAGLPLALRIAAELVHRRAPTALATVADELADHRRRLDLLSDAADSHSDIGAVFSWSYRDLPPDAARAFRLLGTHPGPDFDVFAVAALSGVDETTARASLDLLGRSHLAQRRGQHRYGMHDLLRAYARELAVRDGVADLPRRLLDLYLHTAATAIDVLYPAERHRRPQVPAPPGPLPTLPDAAAAIAWLDAERANLVATAVHAAAHRQPWYTVPLTVILLRYLESGGHYADAVTLHDHALRASQDDGNRRDEAQLRTNLGVVQLQQSRYTEAVAELTRAIELAHEVGDTVVEARALGNLGHVYQWQGRYPEAAARLTEAVELCRRNGDQASEARGLGNLGQVRLRQQRYVDAARDFRESIAVCRQIGDVIGEAYALVSLGHVDSGLGRHQQAGDHHQRALAIFRSTTESAGEAYALDGLALVDLSRGEHQRAVDRLWAALALFQRIGERAGEACVSNSLGEAAAATGRFAEARMRHMSALRLAEEIGSRYEQTRARAGLARVGLTRPDGRPGPVEVPAASPPQAGRPAVR</sequence>
<dbReference type="SMART" id="SM00028">
    <property type="entry name" value="TPR"/>
    <property type="match status" value="6"/>
</dbReference>
<dbReference type="InterPro" id="IPR027417">
    <property type="entry name" value="P-loop_NTPase"/>
</dbReference>
<evidence type="ECO:0000256" key="3">
    <source>
        <dbReference type="ARBA" id="ARBA00023125"/>
    </source>
</evidence>
<dbReference type="InterPro" id="IPR036388">
    <property type="entry name" value="WH-like_DNA-bd_sf"/>
</dbReference>
<dbReference type="Gene3D" id="3.40.50.300">
    <property type="entry name" value="P-loop containing nucleotide triphosphate hydrolases"/>
    <property type="match status" value="1"/>
</dbReference>
<keyword evidence="4" id="KW-0804">Transcription</keyword>
<evidence type="ECO:0000313" key="9">
    <source>
        <dbReference type="EMBL" id="MEE6258110.1"/>
    </source>
</evidence>
<dbReference type="InterPro" id="IPR016032">
    <property type="entry name" value="Sig_transdc_resp-reg_C-effctor"/>
</dbReference>
<evidence type="ECO:0000256" key="7">
    <source>
        <dbReference type="SAM" id="MobiDB-lite"/>
    </source>
</evidence>